<dbReference type="Proteomes" id="UP000694888">
    <property type="component" value="Unplaced"/>
</dbReference>
<evidence type="ECO:0000313" key="2">
    <source>
        <dbReference type="Proteomes" id="UP000694888"/>
    </source>
</evidence>
<reference evidence="3" key="1">
    <citation type="submission" date="2025-08" db="UniProtKB">
        <authorList>
            <consortium name="RefSeq"/>
        </authorList>
    </citation>
    <scope>IDENTIFICATION</scope>
</reference>
<dbReference type="RefSeq" id="XP_035825330.1">
    <property type="nucleotide sequence ID" value="XM_035969437.1"/>
</dbReference>
<dbReference type="GeneID" id="118477582"/>
<dbReference type="PANTHER" id="PTHR11046:SF25">
    <property type="match status" value="1"/>
</dbReference>
<gene>
    <name evidence="3" type="primary">LOC118477582</name>
</gene>
<evidence type="ECO:0000256" key="1">
    <source>
        <dbReference type="ARBA" id="ARBA00022722"/>
    </source>
</evidence>
<dbReference type="PANTHER" id="PTHR11046">
    <property type="entry name" value="OLIGORIBONUCLEASE, MITOCHONDRIAL"/>
    <property type="match status" value="1"/>
</dbReference>
<evidence type="ECO:0000313" key="3">
    <source>
        <dbReference type="RefSeq" id="XP_035825330.1"/>
    </source>
</evidence>
<protein>
    <submittedName>
        <fullName evidence="3">Uncharacterized protein LOC118477582</fullName>
    </submittedName>
</protein>
<name>A0ABM1VSD8_APLCA</name>
<organism evidence="2 3">
    <name type="scientific">Aplysia californica</name>
    <name type="common">California sea hare</name>
    <dbReference type="NCBI Taxonomy" id="6500"/>
    <lineage>
        <taxon>Eukaryota</taxon>
        <taxon>Metazoa</taxon>
        <taxon>Spiralia</taxon>
        <taxon>Lophotrochozoa</taxon>
        <taxon>Mollusca</taxon>
        <taxon>Gastropoda</taxon>
        <taxon>Heterobranchia</taxon>
        <taxon>Euthyneura</taxon>
        <taxon>Tectipleura</taxon>
        <taxon>Aplysiida</taxon>
        <taxon>Aplysioidea</taxon>
        <taxon>Aplysiidae</taxon>
        <taxon>Aplysia</taxon>
    </lineage>
</organism>
<keyword evidence="1" id="KW-0540">Nuclease</keyword>
<keyword evidence="2" id="KW-1185">Reference proteome</keyword>
<accession>A0ABM1VSD8</accession>
<sequence>MPRYVGNRLHILFHLSGVIFSKRPDLLQYLKKYCTSQQLRLSLLSDLQNEDISVQLQALGLFGKLLTGPWMKELYCGEEEMSHMEGTPKLIRCVENLRSVEADPSILVSSTDCLFGEPLQDDDETLRQLRAVPSHHAEVLPEIIKKLAGAFVVLLDRQLLRYLQGPLSEPTPSLLDVTSAAPVHNMHSERTLGRFDAQFRRAPNATIGFLDGKVKWQSNKTAEWLNSKPSAEQREIVSFAISQGARNRSALKQKEQEITNVKRQRQVELAQRRDRTDRKKVEQKVTDFLTTGTEGDLFCDLSEDMVHLFHTIKNTDSAAVSGVKCTHTWDVDGEDVVFQAELVRFETFKRKPCLVIAYQEDATTAATESKIPVSEFLTDALFNDVTLL</sequence>
<dbReference type="InterPro" id="IPR022894">
    <property type="entry name" value="Oligoribonuclease"/>
</dbReference>
<keyword evidence="1" id="KW-0378">Hydrolase</keyword>
<proteinExistence type="predicted"/>